<sequence>MKRIITISILSVAMLIGCTKVQKEPTVGTFTNSESESVKQTGITGNIDDTEILSLLDEEEVTISGIYGKFEKGTDHVIRGSEDNKREFSGKLKNISNIQKLDENGKTIVYVLANVEGQFFKTTSPCGIQAIIEKDSDDKLYISSTTLLEDMLPDITPSVPFEIDYIFEPSGTEPTAIMFELSGKEYEANKQLYTIEGAITEYDAAINGRDGGGTYFISIPLTKEYIQSLELDYSNVFNHTVIEYTNIRMIATLKNGLKIYGRPKIFYVLSSASRSLEKLADYWVFEDLEYWSLDSKRKK</sequence>
<accession>G5GL15</accession>
<dbReference type="AlphaFoldDB" id="G5GL15"/>
<name>G5GL15_9FIRM</name>
<dbReference type="HOGENOM" id="CLU_929929_0_0_9"/>
<dbReference type="RefSeq" id="WP_005542312.1">
    <property type="nucleotide sequence ID" value="NZ_JH378845.1"/>
</dbReference>
<organism evidence="1 2">
    <name type="scientific">Johnsonella ignava ATCC 51276</name>
    <dbReference type="NCBI Taxonomy" id="679200"/>
    <lineage>
        <taxon>Bacteria</taxon>
        <taxon>Bacillati</taxon>
        <taxon>Bacillota</taxon>
        <taxon>Clostridia</taxon>
        <taxon>Lachnospirales</taxon>
        <taxon>Lachnospiraceae</taxon>
        <taxon>Johnsonella</taxon>
    </lineage>
</organism>
<evidence type="ECO:0000313" key="1">
    <source>
        <dbReference type="EMBL" id="EHI54571.1"/>
    </source>
</evidence>
<reference evidence="1 2" key="1">
    <citation type="submission" date="2011-08" db="EMBL/GenBank/DDBJ databases">
        <title>The Genome Sequence of Johnsonella ignava ATCC 51276.</title>
        <authorList>
            <consortium name="The Broad Institute Genome Sequencing Platform"/>
            <person name="Earl A."/>
            <person name="Ward D."/>
            <person name="Feldgarden M."/>
            <person name="Gevers D."/>
            <person name="Izard J."/>
            <person name="Blanton J.M."/>
            <person name="Baranova O.V."/>
            <person name="Dewhirst F.E."/>
            <person name="Young S.K."/>
            <person name="Zeng Q."/>
            <person name="Gargeya S."/>
            <person name="Fitzgerald M."/>
            <person name="Haas B."/>
            <person name="Abouelleil A."/>
            <person name="Alvarado L."/>
            <person name="Arachchi H.M."/>
            <person name="Berlin A."/>
            <person name="Brown A."/>
            <person name="Chapman S.B."/>
            <person name="Chen Z."/>
            <person name="Dunbar C."/>
            <person name="Freedman E."/>
            <person name="Gearin G."/>
            <person name="Gellesch M."/>
            <person name="Goldberg J."/>
            <person name="Griggs A."/>
            <person name="Gujja S."/>
            <person name="Heiman D."/>
            <person name="Howarth C."/>
            <person name="Larson L."/>
            <person name="Lui A."/>
            <person name="MacDonald P.J.P."/>
            <person name="Montmayeur A."/>
            <person name="Murphy C."/>
            <person name="Neiman D."/>
            <person name="Pearson M."/>
            <person name="Priest M."/>
            <person name="Roberts A."/>
            <person name="Saif S."/>
            <person name="Shea T."/>
            <person name="Shenoy N."/>
            <person name="Sisk P."/>
            <person name="Stolte C."/>
            <person name="Sykes S."/>
            <person name="Wortman J."/>
            <person name="Nusbaum C."/>
            <person name="Birren B."/>
        </authorList>
    </citation>
    <scope>NUCLEOTIDE SEQUENCE [LARGE SCALE GENOMIC DNA]</scope>
    <source>
        <strain evidence="1 2">ATCC 51276</strain>
    </source>
</reference>
<comment type="caution">
    <text evidence="1">The sequence shown here is derived from an EMBL/GenBank/DDBJ whole genome shotgun (WGS) entry which is preliminary data.</text>
</comment>
<keyword evidence="2" id="KW-1185">Reference proteome</keyword>
<dbReference type="PROSITE" id="PS51257">
    <property type="entry name" value="PROKAR_LIPOPROTEIN"/>
    <property type="match status" value="1"/>
</dbReference>
<proteinExistence type="predicted"/>
<dbReference type="EMBL" id="ACZL01000053">
    <property type="protein sequence ID" value="EHI54571.1"/>
    <property type="molecule type" value="Genomic_DNA"/>
</dbReference>
<gene>
    <name evidence="1" type="ORF">HMPREF9333_02260</name>
</gene>
<evidence type="ECO:0000313" key="2">
    <source>
        <dbReference type="Proteomes" id="UP000003011"/>
    </source>
</evidence>
<evidence type="ECO:0008006" key="3">
    <source>
        <dbReference type="Google" id="ProtNLM"/>
    </source>
</evidence>
<dbReference type="STRING" id="679200.HMPREF9333_02260"/>
<protein>
    <recommendedName>
        <fullName evidence="3">Lipoprotein</fullName>
    </recommendedName>
</protein>
<dbReference type="Proteomes" id="UP000003011">
    <property type="component" value="Unassembled WGS sequence"/>
</dbReference>